<dbReference type="PIRSF" id="PIRSF017804">
    <property type="entry name" value="Secretion_EccD1"/>
    <property type="match status" value="1"/>
</dbReference>
<sequence length="458" mass="46583">MTTIGLVRVTIAAPQRRIDLALPERAPVAELLPALLRHAGERLADEGVPDGGWVLRRADGTAVDPGRTFATNRVRDGEVLHLVPHRMSWPDLEYDDLVDAIARGAGRVGQLWGPRHTRLAGLAGAVVAMLVAVVAVLHAGPPWPGWAALVLAAVLLAAGTAVSRAVGDARAGAVLAGLALPHAFTGGALLLGDRLPLSGLGAPHLLGGCALLLLAAVLGHLGVVDGAALFVGAATLALLVGPATWAVHVELVDPTGAAAVLATAVLLFSPLLGPLAIRLGRVPMPVLPRTAADLVRDEPQPPRRAVYAAVLRADGLLTGMLWGAALAAVLAQAVLAARAGTAVTVLLVVLTLGFGVRARLYPALRQRLPVLLAGLAGATGLAVGPLLAGSARLVGTVLPVLLLAAALAVLAGLVHSRRTPSPVLGRYAELAETLLVLACVPVLCAVLRLYGLVRGLGG</sequence>
<evidence type="ECO:0000256" key="6">
    <source>
        <dbReference type="ARBA" id="ARBA00023136"/>
    </source>
</evidence>
<feature type="transmembrane region" description="Helical" evidence="7">
    <location>
        <begin position="173"/>
        <end position="191"/>
    </location>
</feature>
<dbReference type="InterPro" id="IPR044049">
    <property type="entry name" value="EccD_transm"/>
</dbReference>
<evidence type="ECO:0000256" key="7">
    <source>
        <dbReference type="SAM" id="Phobius"/>
    </source>
</evidence>
<dbReference type="RefSeq" id="WP_331213326.1">
    <property type="nucleotide sequence ID" value="NZ_JAZGQK010000006.1"/>
</dbReference>
<comment type="similarity">
    <text evidence="2">Belongs to the EccD/Snm4 family.</text>
</comment>
<name>A0ABU7RP31_9ACTN</name>
<feature type="transmembrane region" description="Helical" evidence="7">
    <location>
        <begin position="119"/>
        <end position="140"/>
    </location>
</feature>
<dbReference type="InterPro" id="IPR006707">
    <property type="entry name" value="T7SS_EccD"/>
</dbReference>
<dbReference type="EMBL" id="JAZGQK010000006">
    <property type="protein sequence ID" value="MEE6258201.1"/>
    <property type="molecule type" value="Genomic_DNA"/>
</dbReference>
<protein>
    <submittedName>
        <fullName evidence="9">Type VII secretion integral membrane protein EccD</fullName>
    </submittedName>
</protein>
<feature type="transmembrane region" description="Helical" evidence="7">
    <location>
        <begin position="306"/>
        <end position="329"/>
    </location>
</feature>
<evidence type="ECO:0000313" key="9">
    <source>
        <dbReference type="EMBL" id="MEE6258201.1"/>
    </source>
</evidence>
<keyword evidence="6 7" id="KW-0472">Membrane</keyword>
<keyword evidence="5 7" id="KW-1133">Transmembrane helix</keyword>
<evidence type="ECO:0000256" key="5">
    <source>
        <dbReference type="ARBA" id="ARBA00022989"/>
    </source>
</evidence>
<dbReference type="Pfam" id="PF08817">
    <property type="entry name" value="YukD"/>
    <property type="match status" value="1"/>
</dbReference>
<proteinExistence type="inferred from homology"/>
<dbReference type="Pfam" id="PF19053">
    <property type="entry name" value="EccD"/>
    <property type="match status" value="1"/>
</dbReference>
<dbReference type="NCBIfam" id="TIGR03920">
    <property type="entry name" value="T7SS_EccD"/>
    <property type="match status" value="1"/>
</dbReference>
<feature type="transmembrane region" description="Helical" evidence="7">
    <location>
        <begin position="393"/>
        <end position="414"/>
    </location>
</feature>
<keyword evidence="4 7" id="KW-0812">Transmembrane</keyword>
<comment type="subcellular location">
    <subcellularLocation>
        <location evidence="1">Cell membrane</location>
        <topology evidence="1">Multi-pass membrane protein</topology>
    </subcellularLocation>
</comment>
<feature type="transmembrane region" description="Helical" evidence="7">
    <location>
        <begin position="257"/>
        <end position="277"/>
    </location>
</feature>
<evidence type="ECO:0000259" key="8">
    <source>
        <dbReference type="Pfam" id="PF19053"/>
    </source>
</evidence>
<dbReference type="Gene3D" id="3.10.20.90">
    <property type="entry name" value="Phosphatidylinositol 3-kinase Catalytic Subunit, Chain A, domain 1"/>
    <property type="match status" value="1"/>
</dbReference>
<dbReference type="InterPro" id="IPR024962">
    <property type="entry name" value="YukD-like"/>
</dbReference>
<feature type="domain" description="EccD-like transmembrane" evidence="8">
    <location>
        <begin position="117"/>
        <end position="456"/>
    </location>
</feature>
<reference evidence="9 10" key="1">
    <citation type="submission" date="2024-01" db="EMBL/GenBank/DDBJ databases">
        <title>Genome insights into Plantactinospora sonchi sp. nov.</title>
        <authorList>
            <person name="Wang L."/>
        </authorList>
    </citation>
    <scope>NUCLEOTIDE SEQUENCE [LARGE SCALE GENOMIC DNA]</scope>
    <source>
        <strain evidence="9 10">NEAU-QY2</strain>
    </source>
</reference>
<feature type="transmembrane region" description="Helical" evidence="7">
    <location>
        <begin position="434"/>
        <end position="453"/>
    </location>
</feature>
<organism evidence="9 10">
    <name type="scientific">Plantactinospora sonchi</name>
    <dbReference type="NCBI Taxonomy" id="1544735"/>
    <lineage>
        <taxon>Bacteria</taxon>
        <taxon>Bacillati</taxon>
        <taxon>Actinomycetota</taxon>
        <taxon>Actinomycetes</taxon>
        <taxon>Micromonosporales</taxon>
        <taxon>Micromonosporaceae</taxon>
        <taxon>Plantactinospora</taxon>
    </lineage>
</organism>
<comment type="caution">
    <text evidence="9">The sequence shown here is derived from an EMBL/GenBank/DDBJ whole genome shotgun (WGS) entry which is preliminary data.</text>
</comment>
<keyword evidence="10" id="KW-1185">Reference proteome</keyword>
<evidence type="ECO:0000256" key="4">
    <source>
        <dbReference type="ARBA" id="ARBA00022692"/>
    </source>
</evidence>
<feature type="transmembrane region" description="Helical" evidence="7">
    <location>
        <begin position="368"/>
        <end position="387"/>
    </location>
</feature>
<gene>
    <name evidence="9" type="primary">eccD</name>
    <name evidence="9" type="ORF">V1633_06790</name>
</gene>
<feature type="transmembrane region" description="Helical" evidence="7">
    <location>
        <begin position="197"/>
        <end position="219"/>
    </location>
</feature>
<accession>A0ABU7RP31</accession>
<evidence type="ECO:0000256" key="3">
    <source>
        <dbReference type="ARBA" id="ARBA00022475"/>
    </source>
</evidence>
<keyword evidence="3" id="KW-1003">Cell membrane</keyword>
<feature type="transmembrane region" description="Helical" evidence="7">
    <location>
        <begin position="146"/>
        <end position="166"/>
    </location>
</feature>
<evidence type="ECO:0000256" key="2">
    <source>
        <dbReference type="ARBA" id="ARBA00006162"/>
    </source>
</evidence>
<dbReference type="Proteomes" id="UP001332243">
    <property type="component" value="Unassembled WGS sequence"/>
</dbReference>
<feature type="transmembrane region" description="Helical" evidence="7">
    <location>
        <begin position="335"/>
        <end position="356"/>
    </location>
</feature>
<evidence type="ECO:0000313" key="10">
    <source>
        <dbReference type="Proteomes" id="UP001332243"/>
    </source>
</evidence>
<feature type="transmembrane region" description="Helical" evidence="7">
    <location>
        <begin position="226"/>
        <end position="245"/>
    </location>
</feature>
<evidence type="ECO:0000256" key="1">
    <source>
        <dbReference type="ARBA" id="ARBA00004651"/>
    </source>
</evidence>